<evidence type="ECO:0000313" key="2">
    <source>
        <dbReference type="EMBL" id="MCI4682808.1"/>
    </source>
</evidence>
<organism evidence="2 3">
    <name type="scientific">Candidatus Rhodoblastus alkanivorans</name>
    <dbReference type="NCBI Taxonomy" id="2954117"/>
    <lineage>
        <taxon>Bacteria</taxon>
        <taxon>Pseudomonadati</taxon>
        <taxon>Pseudomonadota</taxon>
        <taxon>Alphaproteobacteria</taxon>
        <taxon>Hyphomicrobiales</taxon>
        <taxon>Rhodoblastaceae</taxon>
        <taxon>Rhodoblastus</taxon>
    </lineage>
</organism>
<evidence type="ECO:0000313" key="3">
    <source>
        <dbReference type="Proteomes" id="UP001139104"/>
    </source>
</evidence>
<protein>
    <submittedName>
        <fullName evidence="2">DUF2336 domain-containing protein</fullName>
    </submittedName>
</protein>
<reference evidence="2" key="1">
    <citation type="journal article" date="2022" name="ISME J.">
        <title>Identification of active gaseous-alkane degraders at natural gas seeps.</title>
        <authorList>
            <person name="Farhan Ul Haque M."/>
            <person name="Hernandez M."/>
            <person name="Crombie A.T."/>
            <person name="Murrell J.C."/>
        </authorList>
    </citation>
    <scope>NUCLEOTIDE SEQUENCE</scope>
    <source>
        <strain evidence="2">PC2</strain>
    </source>
</reference>
<feature type="region of interest" description="Disordered" evidence="1">
    <location>
        <begin position="331"/>
        <end position="369"/>
    </location>
</feature>
<comment type="caution">
    <text evidence="2">The sequence shown here is derived from an EMBL/GenBank/DDBJ whole genome shotgun (WGS) entry which is preliminary data.</text>
</comment>
<dbReference type="Proteomes" id="UP001139104">
    <property type="component" value="Unassembled WGS sequence"/>
</dbReference>
<keyword evidence="3" id="KW-1185">Reference proteome</keyword>
<dbReference type="RefSeq" id="WP_243066798.1">
    <property type="nucleotide sequence ID" value="NZ_JAIVFK010000053.1"/>
</dbReference>
<dbReference type="Pfam" id="PF10098">
    <property type="entry name" value="DUF2336"/>
    <property type="match status" value="1"/>
</dbReference>
<sequence>MPTDIYARLRDLAASAEANPEEMRPVLLRVTTDLFALRPLHTSEEIRLYEEMAGQLIDNADETTLTNVARKLGRCLDAPPALIQRIRARGGEPAREILLRGAKIGWRDLRQIASSGACDQACAVAGRGDLDREIVRILAARPEREVLRALAANPKAPLWPEDIRLLAARGRDDSALARALLDRGDPTLDCLPLYLCADARERTRLLALALDANLIHAGRPEPSAALDAETAGRIEASAIRQKRASFALAMAELLKCDAMTARRIVDDEIGDALAIAFVAIGLPADVAARILLVAFPKIALSPESFDREMRLIKTVPRRVALRMIEAMAGAPRNSAPGATRPPIPRPAAAAERRDIGEATSVRATNQNRA</sequence>
<name>A0ABS9Z596_9HYPH</name>
<accession>A0ABS9Z596</accession>
<dbReference type="EMBL" id="JAIVFP010000001">
    <property type="protein sequence ID" value="MCI4682808.1"/>
    <property type="molecule type" value="Genomic_DNA"/>
</dbReference>
<evidence type="ECO:0000256" key="1">
    <source>
        <dbReference type="SAM" id="MobiDB-lite"/>
    </source>
</evidence>
<gene>
    <name evidence="2" type="ORF">K2U94_08525</name>
</gene>
<proteinExistence type="predicted"/>
<dbReference type="InterPro" id="IPR019285">
    <property type="entry name" value="DUF2336"/>
</dbReference>